<evidence type="ECO:0000256" key="2">
    <source>
        <dbReference type="ARBA" id="ARBA00022676"/>
    </source>
</evidence>
<dbReference type="GO" id="GO:1901137">
    <property type="term" value="P:carbohydrate derivative biosynthetic process"/>
    <property type="evidence" value="ECO:0007669"/>
    <property type="project" value="UniProtKB-ARBA"/>
</dbReference>
<proteinExistence type="predicted"/>
<reference evidence="5" key="1">
    <citation type="submission" date="2021-03" db="EMBL/GenBank/DDBJ databases">
        <title>Agromyces archimandritus sp. nov., isolated from the cockroach Archimandrita tessellata.</title>
        <authorList>
            <person name="Guzman J."/>
            <person name="Ortuzar M."/>
            <person name="Poehlein A."/>
            <person name="Daniel R."/>
            <person name="Trujillo M."/>
            <person name="Vilcinskas A."/>
        </authorList>
    </citation>
    <scope>NUCLEOTIDE SEQUENCE</scope>
    <source>
        <strain evidence="5">G127AT</strain>
    </source>
</reference>
<evidence type="ECO:0000313" key="6">
    <source>
        <dbReference type="Proteomes" id="UP000671914"/>
    </source>
</evidence>
<feature type="domain" description="Glycosyltransferase subfamily 4-like N-terminal" evidence="4">
    <location>
        <begin position="15"/>
        <end position="197"/>
    </location>
</feature>
<dbReference type="Proteomes" id="UP000671914">
    <property type="component" value="Chromosome"/>
</dbReference>
<keyword evidence="3" id="KW-0808">Transferase</keyword>
<dbReference type="Pfam" id="PF13692">
    <property type="entry name" value="Glyco_trans_1_4"/>
    <property type="match status" value="1"/>
</dbReference>
<dbReference type="KEGG" id="aarc:G127AT_04200"/>
<dbReference type="EMBL" id="CP071696">
    <property type="protein sequence ID" value="QTX05425.1"/>
    <property type="molecule type" value="Genomic_DNA"/>
</dbReference>
<accession>A0A975FNH5</accession>
<dbReference type="Gene3D" id="3.40.50.2000">
    <property type="entry name" value="Glycogen Phosphorylase B"/>
    <property type="match status" value="2"/>
</dbReference>
<dbReference type="InterPro" id="IPR028098">
    <property type="entry name" value="Glyco_trans_4-like_N"/>
</dbReference>
<keyword evidence="6" id="KW-1185">Reference proteome</keyword>
<evidence type="ECO:0000256" key="3">
    <source>
        <dbReference type="ARBA" id="ARBA00022679"/>
    </source>
</evidence>
<keyword evidence="2" id="KW-0328">Glycosyltransferase</keyword>
<name>A0A975FNH5_9MICO</name>
<dbReference type="PANTHER" id="PTHR45947">
    <property type="entry name" value="SULFOQUINOVOSYL TRANSFERASE SQD2"/>
    <property type="match status" value="1"/>
</dbReference>
<gene>
    <name evidence="5" type="ORF">G127AT_04200</name>
</gene>
<dbReference type="InterPro" id="IPR050194">
    <property type="entry name" value="Glycosyltransferase_grp1"/>
</dbReference>
<dbReference type="PANTHER" id="PTHR45947:SF3">
    <property type="entry name" value="SULFOQUINOVOSYL TRANSFERASE SQD2"/>
    <property type="match status" value="1"/>
</dbReference>
<dbReference type="AlphaFoldDB" id="A0A975FNH5"/>
<dbReference type="RefSeq" id="WP_210900231.1">
    <property type="nucleotide sequence ID" value="NZ_CP071696.1"/>
</dbReference>
<evidence type="ECO:0000313" key="5">
    <source>
        <dbReference type="EMBL" id="QTX05425.1"/>
    </source>
</evidence>
<evidence type="ECO:0000259" key="4">
    <source>
        <dbReference type="Pfam" id="PF13579"/>
    </source>
</evidence>
<evidence type="ECO:0000256" key="1">
    <source>
        <dbReference type="ARBA" id="ARBA00021292"/>
    </source>
</evidence>
<sequence length="412" mass="43243">MNLTVIGLNYAPEPTGIAPYTTALAEALAADGHAVRVITGHPHYPEWRVRPGYGQRGRVDRFGGVEVQRIRHALPPTRHAIARAWSEITFGVGAATSGWRRPDALVLVSPALLASAIVQARARAAGIPVIAWVQDLYASGVAETGAGGGAAVRGVGMLEARFLRRADAVAVIHDRFADAVVAMHRVPRERVAVIRNWAHLAERPGVDAAAARARLGWPAGERVVLHAGNMGAKQGLENVVEAARLADAADAPVRFVLLGDGNRRAELERAAHGIHRLEFRDPLPDVEFRAALAAADVLLVNELPSLTESAVPSKLTSYFASGRPVIAAVSPAGTTAAELQAAGAGVRVDAGSPAELLGAVLALDPETAARHGEAGRAYAARALGRDAALAGFRELLQATARPRRRAMPVPTG</sequence>
<dbReference type="SUPFAM" id="SSF53756">
    <property type="entry name" value="UDP-Glycosyltransferase/glycogen phosphorylase"/>
    <property type="match status" value="1"/>
</dbReference>
<protein>
    <recommendedName>
        <fullName evidence="1">D-inositol 3-phosphate glycosyltransferase</fullName>
    </recommendedName>
</protein>
<organism evidence="5 6">
    <name type="scientific">Agromyces archimandritae</name>
    <dbReference type="NCBI Taxonomy" id="2781962"/>
    <lineage>
        <taxon>Bacteria</taxon>
        <taxon>Bacillati</taxon>
        <taxon>Actinomycetota</taxon>
        <taxon>Actinomycetes</taxon>
        <taxon>Micrococcales</taxon>
        <taxon>Microbacteriaceae</taxon>
        <taxon>Agromyces</taxon>
    </lineage>
</organism>
<dbReference type="GO" id="GO:0016758">
    <property type="term" value="F:hexosyltransferase activity"/>
    <property type="evidence" value="ECO:0007669"/>
    <property type="project" value="TreeGrafter"/>
</dbReference>
<dbReference type="Pfam" id="PF13579">
    <property type="entry name" value="Glyco_trans_4_4"/>
    <property type="match status" value="1"/>
</dbReference>
<dbReference type="CDD" id="cd03794">
    <property type="entry name" value="GT4_WbuB-like"/>
    <property type="match status" value="1"/>
</dbReference>